<dbReference type="Proteomes" id="UP000249842">
    <property type="component" value="Unassembled WGS sequence"/>
</dbReference>
<name>A0A328B442_9CAUL</name>
<dbReference type="EMBL" id="QFYP01000001">
    <property type="protein sequence ID" value="RAK60614.1"/>
    <property type="molecule type" value="Genomic_DNA"/>
</dbReference>
<dbReference type="AlphaFoldDB" id="A0A328B442"/>
<reference evidence="3" key="1">
    <citation type="submission" date="2018-05" db="EMBL/GenBank/DDBJ databases">
        <authorList>
            <person name="Li X."/>
        </authorList>
    </citation>
    <scope>NUCLEOTIDE SEQUENCE [LARGE SCALE GENOMIC DNA]</scope>
    <source>
        <strain evidence="3">HKS-05</strain>
    </source>
</reference>
<organism evidence="2 3">
    <name type="scientific">Phenylobacterium hankyongense</name>
    <dbReference type="NCBI Taxonomy" id="1813876"/>
    <lineage>
        <taxon>Bacteria</taxon>
        <taxon>Pseudomonadati</taxon>
        <taxon>Pseudomonadota</taxon>
        <taxon>Alphaproteobacteria</taxon>
        <taxon>Caulobacterales</taxon>
        <taxon>Caulobacteraceae</taxon>
        <taxon>Phenylobacterium</taxon>
    </lineage>
</organism>
<feature type="region of interest" description="Disordered" evidence="1">
    <location>
        <begin position="110"/>
        <end position="165"/>
    </location>
</feature>
<accession>A0A328B442</accession>
<keyword evidence="3" id="KW-1185">Reference proteome</keyword>
<evidence type="ECO:0000313" key="3">
    <source>
        <dbReference type="Proteomes" id="UP000249842"/>
    </source>
</evidence>
<evidence type="ECO:0000313" key="2">
    <source>
        <dbReference type="EMBL" id="RAK60614.1"/>
    </source>
</evidence>
<protein>
    <submittedName>
        <fullName evidence="2">Uncharacterized protein</fullName>
    </submittedName>
</protein>
<proteinExistence type="predicted"/>
<comment type="caution">
    <text evidence="2">The sequence shown here is derived from an EMBL/GenBank/DDBJ whole genome shotgun (WGS) entry which is preliminary data.</text>
</comment>
<gene>
    <name evidence="2" type="ORF">DJ021_12755</name>
</gene>
<evidence type="ECO:0000256" key="1">
    <source>
        <dbReference type="SAM" id="MobiDB-lite"/>
    </source>
</evidence>
<dbReference type="OrthoDB" id="7211070at2"/>
<sequence length="165" mass="17045">MRLNPLYSGAGLALVAGLLMGGAMKPNLGGDDRPAGPQMFAGWSGARSTGPFDDGASITAYSGQVPDYVTGTDWKKALAWPGEQVAYLEPQPRLTGEAQADVPTDYAQAAYVEPPPAQATYPSMSGGMDYRDRAAAAEPAAPPPRTFDEDAPPEATGDATTPAQG</sequence>
<dbReference type="RefSeq" id="WP_111457907.1">
    <property type="nucleotide sequence ID" value="NZ_QFYP01000001.1"/>
</dbReference>